<dbReference type="Proteomes" id="UP001229421">
    <property type="component" value="Unassembled WGS sequence"/>
</dbReference>
<gene>
    <name evidence="1" type="ORF">QVD17_04237</name>
</gene>
<name>A0AAD8LF50_TARER</name>
<comment type="caution">
    <text evidence="1">The sequence shown here is derived from an EMBL/GenBank/DDBJ whole genome shotgun (WGS) entry which is preliminary data.</text>
</comment>
<dbReference type="AlphaFoldDB" id="A0AAD8LF50"/>
<protein>
    <submittedName>
        <fullName evidence="1">Uncharacterized protein</fullName>
    </submittedName>
</protein>
<evidence type="ECO:0000313" key="2">
    <source>
        <dbReference type="Proteomes" id="UP001229421"/>
    </source>
</evidence>
<accession>A0AAD8LF50</accession>
<proteinExistence type="predicted"/>
<sequence>MNNSSLGCHLNCFFCQTTAAVGGAIKLKIGVHHLPEEEEEEDAAVGLIRLVKIENKIQNTFFIIRGHTCNFVSLGKAYANKTRNLTE</sequence>
<dbReference type="EMBL" id="JAUHHV010000001">
    <property type="protein sequence ID" value="KAK1438428.1"/>
    <property type="molecule type" value="Genomic_DNA"/>
</dbReference>
<reference evidence="1" key="1">
    <citation type="journal article" date="2023" name="bioRxiv">
        <title>Improved chromosome-level genome assembly for marigold (Tagetes erecta).</title>
        <authorList>
            <person name="Jiang F."/>
            <person name="Yuan L."/>
            <person name="Wang S."/>
            <person name="Wang H."/>
            <person name="Xu D."/>
            <person name="Wang A."/>
            <person name="Fan W."/>
        </authorList>
    </citation>
    <scope>NUCLEOTIDE SEQUENCE</scope>
    <source>
        <strain evidence="1">WSJ</strain>
        <tissue evidence="1">Leaf</tissue>
    </source>
</reference>
<keyword evidence="2" id="KW-1185">Reference proteome</keyword>
<organism evidence="1 2">
    <name type="scientific">Tagetes erecta</name>
    <name type="common">African marigold</name>
    <dbReference type="NCBI Taxonomy" id="13708"/>
    <lineage>
        <taxon>Eukaryota</taxon>
        <taxon>Viridiplantae</taxon>
        <taxon>Streptophyta</taxon>
        <taxon>Embryophyta</taxon>
        <taxon>Tracheophyta</taxon>
        <taxon>Spermatophyta</taxon>
        <taxon>Magnoliopsida</taxon>
        <taxon>eudicotyledons</taxon>
        <taxon>Gunneridae</taxon>
        <taxon>Pentapetalae</taxon>
        <taxon>asterids</taxon>
        <taxon>campanulids</taxon>
        <taxon>Asterales</taxon>
        <taxon>Asteraceae</taxon>
        <taxon>Asteroideae</taxon>
        <taxon>Heliantheae alliance</taxon>
        <taxon>Tageteae</taxon>
        <taxon>Tagetes</taxon>
    </lineage>
</organism>
<evidence type="ECO:0000313" key="1">
    <source>
        <dbReference type="EMBL" id="KAK1438428.1"/>
    </source>
</evidence>